<sequence length="337" mass="35267">YTLATLSDSPLHPGPEAGVTAAHLALATDRIGLAPTLHATTTEPFHLATQLASLDHASHGRGAWIVGATNGADDLATIGRTPLTAQALRQETGDVVRTARALWDSWEDDAVVKSIATSRFLDAAKVHHVDFEGDSFSVKGPLITPRPPQGQLVVIAPADLELDAHADIVLVGADGTAERAARARAAGAALVFAEIEVVLDTDTPAARRLEQLDRGAPWPDSGRFRHVGSVAGLVQLLSELRSLVDGVRLHPAEPAHDLPVLTDQLPPALDRAGLHRAPRPGAILRDSLGLPRPANRFAAARTAPDAASARHAASPADDANAPATSRARARAGGHTHR</sequence>
<evidence type="ECO:0000256" key="1">
    <source>
        <dbReference type="ARBA" id="ARBA00022630"/>
    </source>
</evidence>
<evidence type="ECO:0000256" key="3">
    <source>
        <dbReference type="ARBA" id="ARBA00023002"/>
    </source>
</evidence>
<feature type="non-terminal residue" evidence="7">
    <location>
        <position position="1"/>
    </location>
</feature>
<dbReference type="RefSeq" id="WP_380582143.1">
    <property type="nucleotide sequence ID" value="NZ_JBHSQJ010000035.1"/>
</dbReference>
<keyword evidence="2" id="KW-0288">FMN</keyword>
<dbReference type="PANTHER" id="PTHR30011:SF16">
    <property type="entry name" value="C2H2 FINGER DOMAIN TRANSCRIPTION FACTOR (EUROFUNG)-RELATED"/>
    <property type="match status" value="1"/>
</dbReference>
<accession>A0ABW1G1P7</accession>
<evidence type="ECO:0000313" key="7">
    <source>
        <dbReference type="EMBL" id="MFC5907579.1"/>
    </source>
</evidence>
<keyword evidence="1" id="KW-0285">Flavoprotein</keyword>
<keyword evidence="4" id="KW-0503">Monooxygenase</keyword>
<feature type="compositionally biased region" description="Basic residues" evidence="5">
    <location>
        <begin position="327"/>
        <end position="337"/>
    </location>
</feature>
<proteinExistence type="predicted"/>
<comment type="caution">
    <text evidence="7">The sequence shown here is derived from an EMBL/GenBank/DDBJ whole genome shotgun (WGS) entry which is preliminary data.</text>
</comment>
<dbReference type="PANTHER" id="PTHR30011">
    <property type="entry name" value="ALKANESULFONATE MONOOXYGENASE-RELATED"/>
    <property type="match status" value="1"/>
</dbReference>
<gene>
    <name evidence="7" type="ORF">ACFP3V_10135</name>
</gene>
<evidence type="ECO:0000256" key="4">
    <source>
        <dbReference type="ARBA" id="ARBA00023033"/>
    </source>
</evidence>
<evidence type="ECO:0000256" key="5">
    <source>
        <dbReference type="SAM" id="MobiDB-lite"/>
    </source>
</evidence>
<dbReference type="InterPro" id="IPR036661">
    <property type="entry name" value="Luciferase-like_sf"/>
</dbReference>
<reference evidence="8" key="1">
    <citation type="journal article" date="2019" name="Int. J. Syst. Evol. Microbiol.">
        <title>The Global Catalogue of Microorganisms (GCM) 10K type strain sequencing project: providing services to taxonomists for standard genome sequencing and annotation.</title>
        <authorList>
            <consortium name="The Broad Institute Genomics Platform"/>
            <consortium name="The Broad Institute Genome Sequencing Center for Infectious Disease"/>
            <person name="Wu L."/>
            <person name="Ma J."/>
        </authorList>
    </citation>
    <scope>NUCLEOTIDE SEQUENCE [LARGE SCALE GENOMIC DNA]</scope>
    <source>
        <strain evidence="8">JCM 4816</strain>
    </source>
</reference>
<feature type="domain" description="Luciferase-like" evidence="6">
    <location>
        <begin position="15"/>
        <end position="186"/>
    </location>
</feature>
<dbReference type="Gene3D" id="3.20.20.30">
    <property type="entry name" value="Luciferase-like domain"/>
    <property type="match status" value="1"/>
</dbReference>
<dbReference type="InterPro" id="IPR051260">
    <property type="entry name" value="Diverse_substr_monoxygenases"/>
</dbReference>
<organism evidence="7 8">
    <name type="scientific">Streptacidiphilus monticola</name>
    <dbReference type="NCBI Taxonomy" id="2161674"/>
    <lineage>
        <taxon>Bacteria</taxon>
        <taxon>Bacillati</taxon>
        <taxon>Actinomycetota</taxon>
        <taxon>Actinomycetes</taxon>
        <taxon>Kitasatosporales</taxon>
        <taxon>Streptomycetaceae</taxon>
        <taxon>Streptacidiphilus</taxon>
    </lineage>
</organism>
<feature type="compositionally biased region" description="Low complexity" evidence="5">
    <location>
        <begin position="299"/>
        <end position="326"/>
    </location>
</feature>
<dbReference type="InterPro" id="IPR011251">
    <property type="entry name" value="Luciferase-like_dom"/>
</dbReference>
<dbReference type="Proteomes" id="UP001596174">
    <property type="component" value="Unassembled WGS sequence"/>
</dbReference>
<name>A0ABW1G1P7_9ACTN</name>
<feature type="region of interest" description="Disordered" evidence="5">
    <location>
        <begin position="299"/>
        <end position="337"/>
    </location>
</feature>
<evidence type="ECO:0000259" key="6">
    <source>
        <dbReference type="Pfam" id="PF00296"/>
    </source>
</evidence>
<keyword evidence="8" id="KW-1185">Reference proteome</keyword>
<keyword evidence="3" id="KW-0560">Oxidoreductase</keyword>
<evidence type="ECO:0000256" key="2">
    <source>
        <dbReference type="ARBA" id="ARBA00022643"/>
    </source>
</evidence>
<dbReference type="EMBL" id="JBHSQJ010000035">
    <property type="protein sequence ID" value="MFC5907579.1"/>
    <property type="molecule type" value="Genomic_DNA"/>
</dbReference>
<evidence type="ECO:0000313" key="8">
    <source>
        <dbReference type="Proteomes" id="UP001596174"/>
    </source>
</evidence>
<dbReference type="SUPFAM" id="SSF51679">
    <property type="entry name" value="Bacterial luciferase-like"/>
    <property type="match status" value="1"/>
</dbReference>
<dbReference type="Pfam" id="PF00296">
    <property type="entry name" value="Bac_luciferase"/>
    <property type="match status" value="1"/>
</dbReference>
<protein>
    <submittedName>
        <fullName evidence="7">LLM class flavin-dependent oxidoreductase</fullName>
    </submittedName>
</protein>